<keyword evidence="2" id="KW-1185">Reference proteome</keyword>
<dbReference type="EMBL" id="BAAAQM010000017">
    <property type="protein sequence ID" value="GAA1971501.1"/>
    <property type="molecule type" value="Genomic_DNA"/>
</dbReference>
<dbReference type="SUPFAM" id="SSF56281">
    <property type="entry name" value="Metallo-hydrolase/oxidoreductase"/>
    <property type="match status" value="1"/>
</dbReference>
<dbReference type="RefSeq" id="WP_344657961.1">
    <property type="nucleotide sequence ID" value="NZ_BAAAQM010000017.1"/>
</dbReference>
<accession>A0ABN2RM24</accession>
<dbReference type="Proteomes" id="UP001499854">
    <property type="component" value="Unassembled WGS sequence"/>
</dbReference>
<evidence type="ECO:0000313" key="1">
    <source>
        <dbReference type="EMBL" id="GAA1971501.1"/>
    </source>
</evidence>
<protein>
    <submittedName>
        <fullName evidence="1">Uncharacterized protein</fullName>
    </submittedName>
</protein>
<sequence>MAYQPKPATPQTVAANREAVARYAMDDRRDFAATDKGLIAPFTEKLHDAEGRVIFDPAVFDYIADDAPAPDTVEPSLWRQSQLITKGGLFKVVDGIYQVRNTDIANLTVVEGPDGLVVIDCMTSVEAAAQSSPSTSPATRQPTPT</sequence>
<reference evidence="1 2" key="1">
    <citation type="journal article" date="2019" name="Int. J. Syst. Evol. Microbiol.">
        <title>The Global Catalogue of Microorganisms (GCM) 10K type strain sequencing project: providing services to taxonomists for standard genome sequencing and annotation.</title>
        <authorList>
            <consortium name="The Broad Institute Genomics Platform"/>
            <consortium name="The Broad Institute Genome Sequencing Center for Infectious Disease"/>
            <person name="Wu L."/>
            <person name="Ma J."/>
        </authorList>
    </citation>
    <scope>NUCLEOTIDE SEQUENCE [LARGE SCALE GENOMIC DNA]</scope>
    <source>
        <strain evidence="1 2">JCM 16013</strain>
    </source>
</reference>
<proteinExistence type="predicted"/>
<dbReference type="Gene3D" id="3.60.15.30">
    <property type="entry name" value="Metallo-beta-lactamase domain"/>
    <property type="match status" value="1"/>
</dbReference>
<organism evidence="1 2">
    <name type="scientific">Catenulispora subtropica</name>
    <dbReference type="NCBI Taxonomy" id="450798"/>
    <lineage>
        <taxon>Bacteria</taxon>
        <taxon>Bacillati</taxon>
        <taxon>Actinomycetota</taxon>
        <taxon>Actinomycetes</taxon>
        <taxon>Catenulisporales</taxon>
        <taxon>Catenulisporaceae</taxon>
        <taxon>Catenulispora</taxon>
    </lineage>
</organism>
<name>A0ABN2RM24_9ACTN</name>
<dbReference type="PANTHER" id="PTHR43223">
    <property type="entry name" value="ALKYL/ARYL-SULFATASE"/>
    <property type="match status" value="1"/>
</dbReference>
<dbReference type="InterPro" id="IPR052195">
    <property type="entry name" value="Bact_Alkyl/Aryl-Sulfatase"/>
</dbReference>
<dbReference type="InterPro" id="IPR036866">
    <property type="entry name" value="RibonucZ/Hydroxyglut_hydro"/>
</dbReference>
<evidence type="ECO:0000313" key="2">
    <source>
        <dbReference type="Proteomes" id="UP001499854"/>
    </source>
</evidence>
<dbReference type="PANTHER" id="PTHR43223:SF1">
    <property type="entry name" value="ALKYL_ARYL-SULFATASE BDS1"/>
    <property type="match status" value="1"/>
</dbReference>
<gene>
    <name evidence="1" type="ORF">GCM10009838_33570</name>
</gene>
<comment type="caution">
    <text evidence="1">The sequence shown here is derived from an EMBL/GenBank/DDBJ whole genome shotgun (WGS) entry which is preliminary data.</text>
</comment>